<dbReference type="Pfam" id="PF00071">
    <property type="entry name" value="Ras"/>
    <property type="match status" value="1"/>
</dbReference>
<dbReference type="SMART" id="SM00173">
    <property type="entry name" value="RAS"/>
    <property type="match status" value="1"/>
</dbReference>
<sequence length="243" mass="27138">MEVFSKSIYAYEKVRSAVRDHEDDVDVSVTIPKTRAKVVVVGSSGVGKTSVIYRHRFGTRSAPFTSTIGASFVECEVETSCENVNLQIWDTAGQERFRCMVPMYMRNSAAAIIMYDVTNRQSFEDVDKWSEELRKCCGMSDPLVVLIGNKCDLHDKRRVSTMEGQEKAFALDARFYEISAEKPITFSLVLEDLCNDLLSSVTVDEMSSMMRSASRSDVVRLPSSDSSISSKASKTKSNCCAFM</sequence>
<name>A0A3P7ZYF0_HELPZ</name>
<dbReference type="GO" id="GO:0005525">
    <property type="term" value="F:GTP binding"/>
    <property type="evidence" value="ECO:0007669"/>
    <property type="project" value="InterPro"/>
</dbReference>
<dbReference type="PROSITE" id="PS51421">
    <property type="entry name" value="RAS"/>
    <property type="match status" value="1"/>
</dbReference>
<dbReference type="PROSITE" id="PS51419">
    <property type="entry name" value="RAB"/>
    <property type="match status" value="1"/>
</dbReference>
<dbReference type="InterPro" id="IPR005225">
    <property type="entry name" value="Small_GTP-bd"/>
</dbReference>
<dbReference type="PRINTS" id="PR00449">
    <property type="entry name" value="RASTRNSFRMNG"/>
</dbReference>
<dbReference type="SMART" id="SM00175">
    <property type="entry name" value="RAB"/>
    <property type="match status" value="1"/>
</dbReference>
<dbReference type="SMART" id="SM00176">
    <property type="entry name" value="RAN"/>
    <property type="match status" value="1"/>
</dbReference>
<dbReference type="Gene3D" id="3.40.50.300">
    <property type="entry name" value="P-loop containing nucleotide triphosphate hydrolases"/>
    <property type="match status" value="1"/>
</dbReference>
<dbReference type="InterPro" id="IPR027417">
    <property type="entry name" value="P-loop_NTPase"/>
</dbReference>
<comment type="similarity">
    <text evidence="1">Belongs to the small GTPase superfamily. Rab family.</text>
</comment>
<keyword evidence="5" id="KW-1185">Reference proteome</keyword>
<dbReference type="NCBIfam" id="TIGR00231">
    <property type="entry name" value="small_GTP"/>
    <property type="match status" value="1"/>
</dbReference>
<dbReference type="GO" id="GO:0003924">
    <property type="term" value="F:GTPase activity"/>
    <property type="evidence" value="ECO:0007669"/>
    <property type="project" value="InterPro"/>
</dbReference>
<feature type="region of interest" description="Disordered" evidence="3">
    <location>
        <begin position="222"/>
        <end position="243"/>
    </location>
</feature>
<dbReference type="CDD" id="cd00154">
    <property type="entry name" value="Rab"/>
    <property type="match status" value="1"/>
</dbReference>
<dbReference type="SUPFAM" id="SSF52540">
    <property type="entry name" value="P-loop containing nucleoside triphosphate hydrolases"/>
    <property type="match status" value="1"/>
</dbReference>
<protein>
    <submittedName>
        <fullName evidence="6">Ras-related protein Rab-24</fullName>
    </submittedName>
</protein>
<dbReference type="EMBL" id="UZAH01027872">
    <property type="protein sequence ID" value="VDO95769.1"/>
    <property type="molecule type" value="Genomic_DNA"/>
</dbReference>
<reference evidence="6" key="2">
    <citation type="submission" date="2019-09" db="UniProtKB">
        <authorList>
            <consortium name="WormBaseParasite"/>
        </authorList>
    </citation>
    <scope>IDENTIFICATION</scope>
</reference>
<organism evidence="4">
    <name type="scientific">Heligmosomoides polygyrus</name>
    <name type="common">Parasitic roundworm</name>
    <dbReference type="NCBI Taxonomy" id="6339"/>
    <lineage>
        <taxon>Eukaryota</taxon>
        <taxon>Metazoa</taxon>
        <taxon>Ecdysozoa</taxon>
        <taxon>Nematoda</taxon>
        <taxon>Chromadorea</taxon>
        <taxon>Rhabditida</taxon>
        <taxon>Rhabditina</taxon>
        <taxon>Rhabditomorpha</taxon>
        <taxon>Strongyloidea</taxon>
        <taxon>Heligmosomidae</taxon>
        <taxon>Heligmosomoides</taxon>
    </lineage>
</organism>
<evidence type="ECO:0000256" key="1">
    <source>
        <dbReference type="ARBA" id="ARBA00006270"/>
    </source>
</evidence>
<feature type="compositionally biased region" description="Low complexity" evidence="3">
    <location>
        <begin position="223"/>
        <end position="237"/>
    </location>
</feature>
<dbReference type="WBParaSite" id="HPBE_0001333401-mRNA-1">
    <property type="protein sequence ID" value="HPBE_0001333401-mRNA-1"/>
    <property type="gene ID" value="HPBE_0001333401"/>
</dbReference>
<accession>A0A3P7ZYF0</accession>
<dbReference type="FunFam" id="3.40.50.300:FF:001462">
    <property type="entry name" value="Small GTP-binding protein, putative"/>
    <property type="match status" value="1"/>
</dbReference>
<reference evidence="4 5" key="1">
    <citation type="submission" date="2018-11" db="EMBL/GenBank/DDBJ databases">
        <authorList>
            <consortium name="Pathogen Informatics"/>
        </authorList>
    </citation>
    <scope>NUCLEOTIDE SEQUENCE [LARGE SCALE GENOMIC DNA]</scope>
</reference>
<dbReference type="SMART" id="SM00174">
    <property type="entry name" value="RHO"/>
    <property type="match status" value="1"/>
</dbReference>
<evidence type="ECO:0000256" key="3">
    <source>
        <dbReference type="SAM" id="MobiDB-lite"/>
    </source>
</evidence>
<evidence type="ECO:0000313" key="6">
    <source>
        <dbReference type="WBParaSite" id="HPBE_0001333401-mRNA-1"/>
    </source>
</evidence>
<proteinExistence type="inferred from homology"/>
<evidence type="ECO:0000313" key="4">
    <source>
        <dbReference type="EMBL" id="VDO95769.1"/>
    </source>
</evidence>
<dbReference type="AlphaFoldDB" id="A0A3P7ZYF0"/>
<dbReference type="OrthoDB" id="63533at2759"/>
<dbReference type="Proteomes" id="UP000050761">
    <property type="component" value="Unassembled WGS sequence"/>
</dbReference>
<dbReference type="PANTHER" id="PTHR47978">
    <property type="match status" value="1"/>
</dbReference>
<dbReference type="PROSITE" id="PS51420">
    <property type="entry name" value="RHO"/>
    <property type="match status" value="1"/>
</dbReference>
<gene>
    <name evidence="4" type="ORF">HPBE_LOCUS13335</name>
</gene>
<evidence type="ECO:0000256" key="2">
    <source>
        <dbReference type="ARBA" id="ARBA00022741"/>
    </source>
</evidence>
<evidence type="ECO:0000313" key="5">
    <source>
        <dbReference type="Proteomes" id="UP000050761"/>
    </source>
</evidence>
<dbReference type="InterPro" id="IPR001806">
    <property type="entry name" value="Small_GTPase"/>
</dbReference>
<keyword evidence="2" id="KW-0547">Nucleotide-binding</keyword>